<evidence type="ECO:0000256" key="1">
    <source>
        <dbReference type="SAM" id="Coils"/>
    </source>
</evidence>
<reference evidence="2 3" key="1">
    <citation type="submission" date="2016-11" db="EMBL/GenBank/DDBJ databases">
        <authorList>
            <person name="Jaros S."/>
            <person name="Januszkiewicz K."/>
            <person name="Wedrychowicz H."/>
        </authorList>
    </citation>
    <scope>NUCLEOTIDE SEQUENCE [LARGE SCALE GENOMIC DNA]</scope>
    <source>
        <strain evidence="2 3">DSM 17459</strain>
    </source>
</reference>
<keyword evidence="1" id="KW-0175">Coiled coil</keyword>
<accession>A0A1M4T628</accession>
<organism evidence="2 3">
    <name type="scientific">Lactonifactor longoviformis DSM 17459</name>
    <dbReference type="NCBI Taxonomy" id="1122155"/>
    <lineage>
        <taxon>Bacteria</taxon>
        <taxon>Bacillati</taxon>
        <taxon>Bacillota</taxon>
        <taxon>Clostridia</taxon>
        <taxon>Eubacteriales</taxon>
        <taxon>Clostridiaceae</taxon>
        <taxon>Lactonifactor</taxon>
    </lineage>
</organism>
<dbReference type="EMBL" id="FQVI01000001">
    <property type="protein sequence ID" value="SHE39909.1"/>
    <property type="molecule type" value="Genomic_DNA"/>
</dbReference>
<evidence type="ECO:0000313" key="3">
    <source>
        <dbReference type="Proteomes" id="UP000184245"/>
    </source>
</evidence>
<dbReference type="RefSeq" id="WP_072848614.1">
    <property type="nucleotide sequence ID" value="NZ_FQVI01000001.1"/>
</dbReference>
<proteinExistence type="predicted"/>
<dbReference type="STRING" id="1122155.SAMN02745158_00444"/>
<feature type="coiled-coil region" evidence="1">
    <location>
        <begin position="79"/>
        <end position="106"/>
    </location>
</feature>
<dbReference type="OrthoDB" id="9997603at2"/>
<protein>
    <submittedName>
        <fullName evidence="2">Uncharacterized protein</fullName>
    </submittedName>
</protein>
<keyword evidence="3" id="KW-1185">Reference proteome</keyword>
<dbReference type="AlphaFoldDB" id="A0A1M4T628"/>
<name>A0A1M4T628_9CLOT</name>
<gene>
    <name evidence="2" type="ORF">SAMN02745158_00444</name>
</gene>
<evidence type="ECO:0000313" key="2">
    <source>
        <dbReference type="EMBL" id="SHE39909.1"/>
    </source>
</evidence>
<dbReference type="Proteomes" id="UP000184245">
    <property type="component" value="Unassembled WGS sequence"/>
</dbReference>
<sequence length="279" mass="32686">MHRGRWKYFFSFLLVCMLVITAIFLPQAYSRLWDGKYQEHVTLFSREQSLISHEYDTSIEQKIKILTQGERNGEPLRPVRQTRENAVSEEKLVEKLTVELNQMSANSMTDRILFYNLQECFQSSQLYSVRDISDTENSGDSVLFWRLKFENSDGFFMEACVDAYTYTIYCINFLQRISYSQEMLENYSMSVTDASRTEPVLDYEESYDSIQAYAADYLKVEEDSWKAVGMETDVWMHAVLGKTKFNIISGQRYDDRGFNAQLGISSMLDWINSITEEEK</sequence>